<dbReference type="PANTHER" id="PTHR43840:SF15">
    <property type="entry name" value="MITOCHONDRIAL METAL TRANSPORTER 1-RELATED"/>
    <property type="match status" value="1"/>
</dbReference>
<keyword evidence="3" id="KW-0813">Transport</keyword>
<evidence type="ECO:0000256" key="1">
    <source>
        <dbReference type="ARBA" id="ARBA00004141"/>
    </source>
</evidence>
<protein>
    <submittedName>
        <fullName evidence="10">Cation diffusion facilitator family transporter</fullName>
    </submittedName>
</protein>
<dbReference type="PANTHER" id="PTHR43840">
    <property type="entry name" value="MITOCHONDRIAL METAL TRANSPORTER 1-RELATED"/>
    <property type="match status" value="1"/>
</dbReference>
<organism evidence="10 11">
    <name type="scientific">Desulfurococcus amylolyticus DSM 16532</name>
    <dbReference type="NCBI Taxonomy" id="768672"/>
    <lineage>
        <taxon>Archaea</taxon>
        <taxon>Thermoproteota</taxon>
        <taxon>Thermoprotei</taxon>
        <taxon>Desulfurococcales</taxon>
        <taxon>Desulfurococcaceae</taxon>
        <taxon>Desulfurococcus</taxon>
    </lineage>
</organism>
<dbReference type="InterPro" id="IPR027469">
    <property type="entry name" value="Cation_efflux_TMD_sf"/>
</dbReference>
<keyword evidence="5 7" id="KW-1133">Transmembrane helix</keyword>
<dbReference type="AlphaFoldDB" id="I3XRH2"/>
<dbReference type="NCBIfam" id="TIGR01297">
    <property type="entry name" value="CDF"/>
    <property type="match status" value="1"/>
</dbReference>
<keyword evidence="4 7" id="KW-0812">Transmembrane</keyword>
<name>I3XRH2_DESAM</name>
<dbReference type="InterPro" id="IPR050291">
    <property type="entry name" value="CDF_Transporter"/>
</dbReference>
<evidence type="ECO:0000256" key="4">
    <source>
        <dbReference type="ARBA" id="ARBA00022692"/>
    </source>
</evidence>
<dbReference type="GO" id="GO:0008324">
    <property type="term" value="F:monoatomic cation transmembrane transporter activity"/>
    <property type="evidence" value="ECO:0007669"/>
    <property type="project" value="InterPro"/>
</dbReference>
<dbReference type="OrthoDB" id="8907at2157"/>
<sequence length="292" mass="32649" precursor="true">MVYSMPSSKEEAGYLEGWVSVIVNTLLFIIKLYAGILANSIAIIADAFHTLSDSITSVALIIGYKIAFKPPDEEHPFGHQRFESVTSIIIGTLLGVVGFEFVQRSISKLISRETLIFSWIAVIVLAVSVVAKEWLARWALGLATRFNAESIKADAWHHRSDAVATLLVLIGLFMSRLAWWIDGVLGLMVSGLIIYVAYDIIKRASENILGRSPTPSEKLKLKDLASRISGDIRDLHHIHLHEYGEHVEVTLHIRLPPGINLSEAHEIASKLEELIRKELKWEATIHVEPYKD</sequence>
<evidence type="ECO:0000256" key="3">
    <source>
        <dbReference type="ARBA" id="ARBA00022448"/>
    </source>
</evidence>
<dbReference type="HOGENOM" id="CLU_013430_3_4_2"/>
<evidence type="ECO:0000313" key="11">
    <source>
        <dbReference type="Proteomes" id="UP000006175"/>
    </source>
</evidence>
<dbReference type="EMBL" id="CP003321">
    <property type="protein sequence ID" value="AFL66546.1"/>
    <property type="molecule type" value="Genomic_DNA"/>
</dbReference>
<dbReference type="FunFam" id="1.20.1510.10:FF:000006">
    <property type="entry name" value="Divalent cation efflux transporter"/>
    <property type="match status" value="1"/>
</dbReference>
<accession>I3XRH2</accession>
<feature type="transmembrane region" description="Helical" evidence="7">
    <location>
        <begin position="177"/>
        <end position="198"/>
    </location>
</feature>
<dbReference type="InterPro" id="IPR002524">
    <property type="entry name" value="Cation_efflux"/>
</dbReference>
<keyword evidence="6 7" id="KW-0472">Membrane</keyword>
<gene>
    <name evidence="10" type="ORF">Desfe_0645</name>
</gene>
<dbReference type="Pfam" id="PF16916">
    <property type="entry name" value="ZT_dimer"/>
    <property type="match status" value="1"/>
</dbReference>
<comment type="subcellular location">
    <subcellularLocation>
        <location evidence="1">Membrane</location>
        <topology evidence="1">Multi-pass membrane protein</topology>
    </subcellularLocation>
</comment>
<reference evidence="10 11" key="1">
    <citation type="journal article" date="2012" name="J. Bacteriol.">
        <title>Complete Genome Sequence of Desulfurococcus fermentans, a Hyperthermophilic Cellulolytic Crenarchaeon Isolated from a Freshwater Hot Spring in Kamchatka, Russia.</title>
        <authorList>
            <person name="Susanti D."/>
            <person name="Johnson E.F."/>
            <person name="Rodriguez J.R."/>
            <person name="Anderson I."/>
            <person name="Perevalova A.A."/>
            <person name="Kyrpides N."/>
            <person name="Lucas S."/>
            <person name="Han J."/>
            <person name="Lapidus A."/>
            <person name="Cheng J.F."/>
            <person name="Goodwin L."/>
            <person name="Pitluck S."/>
            <person name="Mavrommatis K."/>
            <person name="Peters L."/>
            <person name="Land M.L."/>
            <person name="Hauser L."/>
            <person name="Gopalan V."/>
            <person name="Chan P.P."/>
            <person name="Lowe T.M."/>
            <person name="Atomi H."/>
            <person name="Bonch-Osmolovskaya E.A."/>
            <person name="Woyke T."/>
            <person name="Mukhopadhyay B."/>
        </authorList>
    </citation>
    <scope>NUCLEOTIDE SEQUENCE [LARGE SCALE GENOMIC DNA]</scope>
    <source>
        <strain evidence="10 11">DSM 16532</strain>
    </source>
</reference>
<feature type="domain" description="Cation efflux protein cytoplasmic" evidence="9">
    <location>
        <begin position="219"/>
        <end position="290"/>
    </location>
</feature>
<evidence type="ECO:0000259" key="9">
    <source>
        <dbReference type="Pfam" id="PF16916"/>
    </source>
</evidence>
<evidence type="ECO:0000259" key="8">
    <source>
        <dbReference type="Pfam" id="PF01545"/>
    </source>
</evidence>
<dbReference type="SUPFAM" id="SSF161111">
    <property type="entry name" value="Cation efflux protein transmembrane domain-like"/>
    <property type="match status" value="1"/>
</dbReference>
<dbReference type="InterPro" id="IPR036837">
    <property type="entry name" value="Cation_efflux_CTD_sf"/>
</dbReference>
<dbReference type="Proteomes" id="UP000006175">
    <property type="component" value="Chromosome"/>
</dbReference>
<dbReference type="InterPro" id="IPR058533">
    <property type="entry name" value="Cation_efflux_TM"/>
</dbReference>
<feature type="domain" description="Cation efflux protein transmembrane" evidence="8">
    <location>
        <begin position="18"/>
        <end position="208"/>
    </location>
</feature>
<dbReference type="eggNOG" id="arCOG01474">
    <property type="taxonomic scope" value="Archaea"/>
</dbReference>
<dbReference type="GO" id="GO:0016020">
    <property type="term" value="C:membrane"/>
    <property type="evidence" value="ECO:0007669"/>
    <property type="project" value="UniProtKB-SubCell"/>
</dbReference>
<evidence type="ECO:0000256" key="2">
    <source>
        <dbReference type="ARBA" id="ARBA00008114"/>
    </source>
</evidence>
<feature type="transmembrane region" description="Helical" evidence="7">
    <location>
        <begin position="12"/>
        <end position="34"/>
    </location>
</feature>
<dbReference type="Pfam" id="PF01545">
    <property type="entry name" value="Cation_efflux"/>
    <property type="match status" value="1"/>
</dbReference>
<comment type="similarity">
    <text evidence="2">Belongs to the cation diffusion facilitator (CDF) transporter (TC 2.A.4) family.</text>
</comment>
<evidence type="ECO:0000256" key="6">
    <source>
        <dbReference type="ARBA" id="ARBA00023136"/>
    </source>
</evidence>
<dbReference type="SUPFAM" id="SSF160240">
    <property type="entry name" value="Cation efflux protein cytoplasmic domain-like"/>
    <property type="match status" value="1"/>
</dbReference>
<evidence type="ECO:0000256" key="5">
    <source>
        <dbReference type="ARBA" id="ARBA00022989"/>
    </source>
</evidence>
<evidence type="ECO:0000313" key="10">
    <source>
        <dbReference type="EMBL" id="AFL66546.1"/>
    </source>
</evidence>
<evidence type="ECO:0000256" key="7">
    <source>
        <dbReference type="SAM" id="Phobius"/>
    </source>
</evidence>
<feature type="transmembrane region" description="Helical" evidence="7">
    <location>
        <begin position="84"/>
        <end position="102"/>
    </location>
</feature>
<proteinExistence type="inferred from homology"/>
<feature type="transmembrane region" description="Helical" evidence="7">
    <location>
        <begin position="114"/>
        <end position="131"/>
    </location>
</feature>
<dbReference type="Gene3D" id="3.30.70.1350">
    <property type="entry name" value="Cation efflux protein, cytoplasmic domain"/>
    <property type="match status" value="1"/>
</dbReference>
<dbReference type="Gene3D" id="1.20.1510.10">
    <property type="entry name" value="Cation efflux protein transmembrane domain"/>
    <property type="match status" value="1"/>
</dbReference>
<dbReference type="KEGG" id="dfd:Desfe_0645"/>
<keyword evidence="11" id="KW-1185">Reference proteome</keyword>
<dbReference type="InterPro" id="IPR027470">
    <property type="entry name" value="Cation_efflux_CTD"/>
</dbReference>